<feature type="domain" description="Serine aminopeptidase S33" evidence="1">
    <location>
        <begin position="45"/>
        <end position="296"/>
    </location>
</feature>
<keyword evidence="2" id="KW-0378">Hydrolase</keyword>
<comment type="caution">
    <text evidence="2">The sequence shown here is derived from an EMBL/GenBank/DDBJ whole genome shotgun (WGS) entry which is preliminary data.</text>
</comment>
<dbReference type="InterPro" id="IPR029058">
    <property type="entry name" value="AB_hydrolase_fold"/>
</dbReference>
<name>A0ABS4DTB9_9HYPH</name>
<organism evidence="2 3">
    <name type="scientific">Rhizobium halophytocola</name>
    <dbReference type="NCBI Taxonomy" id="735519"/>
    <lineage>
        <taxon>Bacteria</taxon>
        <taxon>Pseudomonadati</taxon>
        <taxon>Pseudomonadota</taxon>
        <taxon>Alphaproteobacteria</taxon>
        <taxon>Hyphomicrobiales</taxon>
        <taxon>Rhizobiaceae</taxon>
        <taxon>Rhizobium/Agrobacterium group</taxon>
        <taxon>Rhizobium</taxon>
    </lineage>
</organism>
<sequence>MTQDSDILFTTENNPAPDDVTAGHFTGHGGIRLRYAVCRAAVSIAKGTVVIVQGRNECIEKYYETIRALNDQGLWVAIFDLRGQGGSDRVTKDPSKGHVHRFSDYCRDLELFLEQVVLPDTRLPFFLLAHSTGGLIALDMAPRLANRIDRMAVTAPFVGLAPQPLSAGKIFWLTRLLSWTGLGLTQLQKRRAETFDDNPVTSDPQRYARNRAIIVEHPQLDIGPPTARWIYECLKAMGRVLTPAHLYAITVPTIVIAPVRDTVVSFPAQEWMSQYFRASRFIPIAGSRHEILQEQERYRAQAMAAIAAFFPGSDPEGQAQKMLEADA</sequence>
<evidence type="ECO:0000313" key="2">
    <source>
        <dbReference type="EMBL" id="MBP1848934.1"/>
    </source>
</evidence>
<accession>A0ABS4DTB9</accession>
<evidence type="ECO:0000313" key="3">
    <source>
        <dbReference type="Proteomes" id="UP000759443"/>
    </source>
</evidence>
<dbReference type="RefSeq" id="WP_209941658.1">
    <property type="nucleotide sequence ID" value="NZ_JAGGJU010000001.1"/>
</dbReference>
<keyword evidence="3" id="KW-1185">Reference proteome</keyword>
<dbReference type="InterPro" id="IPR051044">
    <property type="entry name" value="MAG_DAG_Lipase"/>
</dbReference>
<evidence type="ECO:0000259" key="1">
    <source>
        <dbReference type="Pfam" id="PF12146"/>
    </source>
</evidence>
<dbReference type="PANTHER" id="PTHR11614">
    <property type="entry name" value="PHOSPHOLIPASE-RELATED"/>
    <property type="match status" value="1"/>
</dbReference>
<dbReference type="EC" id="3.1.1.5" evidence="2"/>
<dbReference type="Gene3D" id="3.40.50.1820">
    <property type="entry name" value="alpha/beta hydrolase"/>
    <property type="match status" value="1"/>
</dbReference>
<dbReference type="Pfam" id="PF12146">
    <property type="entry name" value="Hydrolase_4"/>
    <property type="match status" value="1"/>
</dbReference>
<protein>
    <submittedName>
        <fullName evidence="2">Lysophospholipase</fullName>
        <ecNumber evidence="2">3.1.1.5</ecNumber>
    </submittedName>
</protein>
<gene>
    <name evidence="2" type="ORF">J2Z17_000351</name>
</gene>
<dbReference type="Proteomes" id="UP000759443">
    <property type="component" value="Unassembled WGS sequence"/>
</dbReference>
<dbReference type="GO" id="GO:0004622">
    <property type="term" value="F:phosphatidylcholine lysophospholipase activity"/>
    <property type="evidence" value="ECO:0007669"/>
    <property type="project" value="UniProtKB-EC"/>
</dbReference>
<reference evidence="2 3" key="1">
    <citation type="submission" date="2021-03" db="EMBL/GenBank/DDBJ databases">
        <title>Genomic Encyclopedia of Type Strains, Phase IV (KMG-IV): sequencing the most valuable type-strain genomes for metagenomic binning, comparative biology and taxonomic classification.</title>
        <authorList>
            <person name="Goeker M."/>
        </authorList>
    </citation>
    <scope>NUCLEOTIDE SEQUENCE [LARGE SCALE GENOMIC DNA]</scope>
    <source>
        <strain evidence="2 3">DSM 21600</strain>
    </source>
</reference>
<proteinExistence type="predicted"/>
<dbReference type="InterPro" id="IPR022742">
    <property type="entry name" value="Hydrolase_4"/>
</dbReference>
<dbReference type="EMBL" id="JAGGJU010000001">
    <property type="protein sequence ID" value="MBP1848934.1"/>
    <property type="molecule type" value="Genomic_DNA"/>
</dbReference>
<dbReference type="SUPFAM" id="SSF53474">
    <property type="entry name" value="alpha/beta-Hydrolases"/>
    <property type="match status" value="1"/>
</dbReference>